<feature type="transmembrane region" description="Helical" evidence="1">
    <location>
        <begin position="295"/>
        <end position="315"/>
    </location>
</feature>
<feature type="transmembrane region" description="Helical" evidence="1">
    <location>
        <begin position="386"/>
        <end position="408"/>
    </location>
</feature>
<keyword evidence="4" id="KW-1185">Reference proteome</keyword>
<dbReference type="Pfam" id="PF01966">
    <property type="entry name" value="HD"/>
    <property type="match status" value="1"/>
</dbReference>
<proteinExistence type="predicted"/>
<dbReference type="InterPro" id="IPR006674">
    <property type="entry name" value="HD_domain"/>
</dbReference>
<keyword evidence="1" id="KW-0472">Membrane</keyword>
<dbReference type="PANTHER" id="PTHR36442">
    <property type="entry name" value="CYCLIC-DI-AMP PHOSPHODIESTERASE PGPH"/>
    <property type="match status" value="1"/>
</dbReference>
<dbReference type="RefSeq" id="WP_106058607.1">
    <property type="nucleotide sequence ID" value="NZ_PVXQ01000004.1"/>
</dbReference>
<dbReference type="AlphaFoldDB" id="A0A2T0BJ60"/>
<evidence type="ECO:0000256" key="1">
    <source>
        <dbReference type="SAM" id="Phobius"/>
    </source>
</evidence>
<evidence type="ECO:0000313" key="3">
    <source>
        <dbReference type="EMBL" id="PRR83919.1"/>
    </source>
</evidence>
<feature type="transmembrane region" description="Helical" evidence="1">
    <location>
        <begin position="321"/>
        <end position="338"/>
    </location>
</feature>
<organism evidence="3 4">
    <name type="scientific">Clostridium vincentii</name>
    <dbReference type="NCBI Taxonomy" id="52704"/>
    <lineage>
        <taxon>Bacteria</taxon>
        <taxon>Bacillati</taxon>
        <taxon>Bacillota</taxon>
        <taxon>Clostridia</taxon>
        <taxon>Eubacteriales</taxon>
        <taxon>Clostridiaceae</taxon>
        <taxon>Clostridium</taxon>
    </lineage>
</organism>
<feature type="domain" description="HD/PDEase" evidence="2">
    <location>
        <begin position="469"/>
        <end position="627"/>
    </location>
</feature>
<feature type="transmembrane region" description="Helical" evidence="1">
    <location>
        <begin position="263"/>
        <end position="283"/>
    </location>
</feature>
<sequence>MRVDKNKGLNIRKKTKRIILFGITFVIAYSIIASAIVPKKYSLQVGDIPNGDIKATRDTIDEKGSEEKIQALLNVVDKQFTIKVQVRTQAEENIMGLLEKANALSISTLPENEKIAALAKLENIKLNNDECAILLKLSEEEISAIKDSVPVILDASYEKNVEDSQESEEVAQNIAIKEISNLNLNSDLETLLKNIFIQEIKPNFFYDEEKTQEKIAEIKKNTEKVIIKKNQIIINDGEPVTQSQIDVLKELGVLGANSGKGFVFLYLVLVILVGVVLLIQYYYINKNYNEIYNDLSKLLLISLLNVMSLLIARVLYIANPYLIPFACTPLLLTLLVNYKISLFTSVVNVILISSVVQFDTGVIIIALVNAVLGATILRKMQQRNDILYASINIVVLVILINFSVGVILSSNITQTLLNTLFAIVGVFISGILAIGLLPFLEGMFDIVTTLKLLELSNPNSPLLKKLLMEAPGSYHHSMLVANLAEMAAEEVNADPVITRIGAYYHDVGKITRPYFFKENQLTKENPHDKINASLSTLIIVSHVKEGLELAKEYKIPKIIQDIIAQHHGTTIVKYFYYTVKNKSEHPEEIKEEDFQYPGPIPSSKESGIIMLADSTEAAVRSIKDPTKGKIEEMVNNIIKDKLNTGQLDDCDLTLKDLGKIRRCFLKALNGIYHKRIEYPTEKNKK</sequence>
<feature type="transmembrane region" description="Helical" evidence="1">
    <location>
        <begin position="420"/>
        <end position="440"/>
    </location>
</feature>
<keyword evidence="1" id="KW-1133">Transmembrane helix</keyword>
<dbReference type="EMBL" id="PVXQ01000004">
    <property type="protein sequence ID" value="PRR83919.1"/>
    <property type="molecule type" value="Genomic_DNA"/>
</dbReference>
<keyword evidence="1" id="KW-0812">Transmembrane</keyword>
<dbReference type="SUPFAM" id="SSF109604">
    <property type="entry name" value="HD-domain/PDEase-like"/>
    <property type="match status" value="1"/>
</dbReference>
<dbReference type="SMART" id="SM00471">
    <property type="entry name" value="HDc"/>
    <property type="match status" value="1"/>
</dbReference>
<evidence type="ECO:0000259" key="2">
    <source>
        <dbReference type="SMART" id="SM00471"/>
    </source>
</evidence>
<comment type="caution">
    <text evidence="3">The sequence shown here is derived from an EMBL/GenBank/DDBJ whole genome shotgun (WGS) entry which is preliminary data.</text>
</comment>
<dbReference type="NCBIfam" id="TIGR00277">
    <property type="entry name" value="HDIG"/>
    <property type="match status" value="1"/>
</dbReference>
<dbReference type="Gene3D" id="1.10.3210.10">
    <property type="entry name" value="Hypothetical protein af1432"/>
    <property type="match status" value="1"/>
</dbReference>
<gene>
    <name evidence="3" type="ORF">CLVI_05730</name>
</gene>
<dbReference type="Proteomes" id="UP000239471">
    <property type="component" value="Unassembled WGS sequence"/>
</dbReference>
<dbReference type="CDD" id="cd00077">
    <property type="entry name" value="HDc"/>
    <property type="match status" value="1"/>
</dbReference>
<reference evidence="3 4" key="1">
    <citation type="submission" date="2018-03" db="EMBL/GenBank/DDBJ databases">
        <title>Genome sequence of Clostridium vincentii DSM 10228.</title>
        <authorList>
            <person name="Poehlein A."/>
            <person name="Daniel R."/>
        </authorList>
    </citation>
    <scope>NUCLEOTIDE SEQUENCE [LARGE SCALE GENOMIC DNA]</scope>
    <source>
        <strain evidence="3 4">DSM 10228</strain>
    </source>
</reference>
<protein>
    <recommendedName>
        <fullName evidence="2">HD/PDEase domain-containing protein</fullName>
    </recommendedName>
</protein>
<dbReference type="InterPro" id="IPR011624">
    <property type="entry name" value="Metal-dep_PHydrolase_7TM_extra"/>
</dbReference>
<accession>A0A2T0BJ60</accession>
<feature type="transmembrane region" description="Helical" evidence="1">
    <location>
        <begin position="18"/>
        <end position="37"/>
    </location>
</feature>
<evidence type="ECO:0000313" key="4">
    <source>
        <dbReference type="Proteomes" id="UP000239471"/>
    </source>
</evidence>
<name>A0A2T0BJ60_9CLOT</name>
<dbReference type="PANTHER" id="PTHR36442:SF1">
    <property type="entry name" value="CYCLIC-DI-AMP PHOSPHODIESTERASE PGPH"/>
    <property type="match status" value="1"/>
</dbReference>
<dbReference type="InterPro" id="IPR011621">
    <property type="entry name" value="Metal-dep_PHydrolase_7TM_intra"/>
</dbReference>
<dbReference type="InterPro" id="IPR006675">
    <property type="entry name" value="HDIG_dom"/>
</dbReference>
<dbReference type="Pfam" id="PF07698">
    <property type="entry name" value="7TM-7TMR_HD"/>
    <property type="match status" value="1"/>
</dbReference>
<dbReference type="OrthoDB" id="9806952at2"/>
<dbReference type="InterPro" id="IPR052722">
    <property type="entry name" value="PgpH_phosphodiesterase"/>
</dbReference>
<dbReference type="Pfam" id="PF07697">
    <property type="entry name" value="7TMR-HDED"/>
    <property type="match status" value="1"/>
</dbReference>
<feature type="transmembrane region" description="Helical" evidence="1">
    <location>
        <begin position="350"/>
        <end position="374"/>
    </location>
</feature>
<dbReference type="InterPro" id="IPR003607">
    <property type="entry name" value="HD/PDEase_dom"/>
</dbReference>